<evidence type="ECO:0000256" key="4">
    <source>
        <dbReference type="SAM" id="Phobius"/>
    </source>
</evidence>
<gene>
    <name evidence="6" type="ORF">MAR_000579</name>
</gene>
<protein>
    <submittedName>
        <fullName evidence="6">JAG1A-like protein</fullName>
    </submittedName>
</protein>
<dbReference type="PROSITE" id="PS00010">
    <property type="entry name" value="ASX_HYDROXYL"/>
    <property type="match status" value="1"/>
</dbReference>
<dbReference type="InterPro" id="IPR026219">
    <property type="entry name" value="Jagged/Serrate"/>
</dbReference>
<comment type="caution">
    <text evidence="2">Lacks conserved residue(s) required for the propagation of feature annotation.</text>
</comment>
<evidence type="ECO:0000256" key="1">
    <source>
        <dbReference type="ARBA" id="ARBA00023157"/>
    </source>
</evidence>
<dbReference type="InterPro" id="IPR001007">
    <property type="entry name" value="VWF_dom"/>
</dbReference>
<dbReference type="InterPro" id="IPR000742">
    <property type="entry name" value="EGF"/>
</dbReference>
<dbReference type="PROSITE" id="PS50026">
    <property type="entry name" value="EGF_3"/>
    <property type="match status" value="1"/>
</dbReference>
<keyword evidence="4" id="KW-0472">Membrane</keyword>
<dbReference type="PRINTS" id="PR02059">
    <property type="entry name" value="JAGGEDFAMILY"/>
</dbReference>
<name>A0ABY7FD93_MYAAR</name>
<dbReference type="CDD" id="cd00054">
    <property type="entry name" value="EGF_CA"/>
    <property type="match status" value="1"/>
</dbReference>
<feature type="compositionally biased region" description="Basic and acidic residues" evidence="3">
    <location>
        <begin position="352"/>
        <end position="366"/>
    </location>
</feature>
<accession>A0ABY7FD93</accession>
<dbReference type="InterPro" id="IPR056986">
    <property type="entry name" value="JAG1_1/2_dom"/>
</dbReference>
<dbReference type="SUPFAM" id="SSF57196">
    <property type="entry name" value="EGF/Laminin"/>
    <property type="match status" value="1"/>
</dbReference>
<evidence type="ECO:0000256" key="3">
    <source>
        <dbReference type="SAM" id="MobiDB-lite"/>
    </source>
</evidence>
<dbReference type="SMART" id="SM00215">
    <property type="entry name" value="VWC_out"/>
    <property type="match status" value="1"/>
</dbReference>
<evidence type="ECO:0000313" key="7">
    <source>
        <dbReference type="Proteomes" id="UP001164746"/>
    </source>
</evidence>
<dbReference type="SMART" id="SM00179">
    <property type="entry name" value="EGF_CA"/>
    <property type="match status" value="1"/>
</dbReference>
<dbReference type="Gene3D" id="2.10.25.10">
    <property type="entry name" value="Laminin"/>
    <property type="match status" value="1"/>
</dbReference>
<keyword evidence="2" id="KW-0245">EGF-like domain</keyword>
<proteinExistence type="predicted"/>
<sequence>MSAPCTYGSTCIDGIGEFRCVCPPGRSGGRCQEVDGRRRTARPCSFRRRTFADGSGWEHECQKCTCTDGEVSCSENMCEPESCAVIPNVTSRLHPCPIDEVCVVPVDFTCFTPPCLSLGRCRPKRRAVTEAATQEQTCRHGSGQHGNCATIGLTFDKSKMPVGVTVEEICVTVRGLADSQPIPTATRGVNASGVKVACRIHPTSRDALEITVTMAGPSPQDDEKLVQVVRQLADAIARSHVTDLYLASLTEIRVDMISSDGSRGPPYLIPLLCSLILCIGFVAVGLLVAYHRKQMNDMTTWRGSSSISGGRSNNENFENFQNLRRFKNPLYEKDKMVGNRSNRRQMTFNDNGRYEELDSEPHDHSPTRLLRQEDFLHGENEWTEEVHSKMRVKDINIELNKSRYRSQPTDADDIDGFL</sequence>
<feature type="disulfide bond" evidence="2">
    <location>
        <begin position="22"/>
        <end position="31"/>
    </location>
</feature>
<keyword evidence="4" id="KW-0812">Transmembrane</keyword>
<evidence type="ECO:0000256" key="2">
    <source>
        <dbReference type="PROSITE-ProRule" id="PRU00076"/>
    </source>
</evidence>
<dbReference type="EMBL" id="CP111022">
    <property type="protein sequence ID" value="WAR18741.1"/>
    <property type="molecule type" value="Genomic_DNA"/>
</dbReference>
<organism evidence="6 7">
    <name type="scientific">Mya arenaria</name>
    <name type="common">Soft-shell clam</name>
    <dbReference type="NCBI Taxonomy" id="6604"/>
    <lineage>
        <taxon>Eukaryota</taxon>
        <taxon>Metazoa</taxon>
        <taxon>Spiralia</taxon>
        <taxon>Lophotrochozoa</taxon>
        <taxon>Mollusca</taxon>
        <taxon>Bivalvia</taxon>
        <taxon>Autobranchia</taxon>
        <taxon>Heteroconchia</taxon>
        <taxon>Euheterodonta</taxon>
        <taxon>Imparidentia</taxon>
        <taxon>Neoheterodontei</taxon>
        <taxon>Myida</taxon>
        <taxon>Myoidea</taxon>
        <taxon>Myidae</taxon>
        <taxon>Mya</taxon>
    </lineage>
</organism>
<dbReference type="InterPro" id="IPR001881">
    <property type="entry name" value="EGF-like_Ca-bd_dom"/>
</dbReference>
<evidence type="ECO:0000259" key="5">
    <source>
        <dbReference type="PROSITE" id="PS50026"/>
    </source>
</evidence>
<dbReference type="InterPro" id="IPR000152">
    <property type="entry name" value="EGF-type_Asp/Asn_hydroxyl_site"/>
</dbReference>
<evidence type="ECO:0000313" key="6">
    <source>
        <dbReference type="EMBL" id="WAR18741.1"/>
    </source>
</evidence>
<dbReference type="Proteomes" id="UP001164746">
    <property type="component" value="Chromosome 11"/>
</dbReference>
<keyword evidence="4" id="KW-1133">Transmembrane helix</keyword>
<keyword evidence="7" id="KW-1185">Reference proteome</keyword>
<reference evidence="6" key="1">
    <citation type="submission" date="2022-11" db="EMBL/GenBank/DDBJ databases">
        <title>Centuries of genome instability and evolution in soft-shell clam transmissible cancer (bioRxiv).</title>
        <authorList>
            <person name="Hart S.F.M."/>
            <person name="Yonemitsu M.A."/>
            <person name="Giersch R.M."/>
            <person name="Beal B.F."/>
            <person name="Arriagada G."/>
            <person name="Davis B.W."/>
            <person name="Ostrander E.A."/>
            <person name="Goff S.P."/>
            <person name="Metzger M.J."/>
        </authorList>
    </citation>
    <scope>NUCLEOTIDE SEQUENCE</scope>
    <source>
        <strain evidence="6">MELC-2E11</strain>
        <tissue evidence="6">Siphon/mantle</tissue>
    </source>
</reference>
<feature type="domain" description="EGF-like" evidence="5">
    <location>
        <begin position="1"/>
        <end position="32"/>
    </location>
</feature>
<dbReference type="Pfam" id="PF23575">
    <property type="entry name" value="JAG1"/>
    <property type="match status" value="1"/>
</dbReference>
<dbReference type="PROSITE" id="PS00022">
    <property type="entry name" value="EGF_1"/>
    <property type="match status" value="1"/>
</dbReference>
<feature type="region of interest" description="Disordered" evidence="3">
    <location>
        <begin position="339"/>
        <end position="366"/>
    </location>
</feature>
<feature type="transmembrane region" description="Helical" evidence="4">
    <location>
        <begin position="267"/>
        <end position="290"/>
    </location>
</feature>
<keyword evidence="1 2" id="KW-1015">Disulfide bond</keyword>